<evidence type="ECO:0000259" key="2">
    <source>
        <dbReference type="PROSITE" id="PS50030"/>
    </source>
</evidence>
<dbReference type="InterPro" id="IPR018997">
    <property type="entry name" value="PUB_domain"/>
</dbReference>
<name>A0AAW1S1F8_9CHLO</name>
<keyword evidence="4" id="KW-1185">Reference proteome</keyword>
<accession>A0AAW1S1F8</accession>
<gene>
    <name evidence="3" type="ORF">WJX74_000208</name>
</gene>
<evidence type="ECO:0000313" key="3">
    <source>
        <dbReference type="EMBL" id="KAK9839907.1"/>
    </source>
</evidence>
<dbReference type="PANTHER" id="PTHR46713">
    <property type="entry name" value="F13M7.16 PROTEIN"/>
    <property type="match status" value="1"/>
</dbReference>
<dbReference type="PROSITE" id="PS50030">
    <property type="entry name" value="UBA"/>
    <property type="match status" value="1"/>
</dbReference>
<dbReference type="Gene3D" id="1.20.58.2190">
    <property type="match status" value="1"/>
</dbReference>
<dbReference type="SUPFAM" id="SSF143503">
    <property type="entry name" value="PUG domain-like"/>
    <property type="match status" value="1"/>
</dbReference>
<reference evidence="3 4" key="1">
    <citation type="journal article" date="2024" name="Nat. Commun.">
        <title>Phylogenomics reveals the evolutionary origins of lichenization in chlorophyte algae.</title>
        <authorList>
            <person name="Puginier C."/>
            <person name="Libourel C."/>
            <person name="Otte J."/>
            <person name="Skaloud P."/>
            <person name="Haon M."/>
            <person name="Grisel S."/>
            <person name="Petersen M."/>
            <person name="Berrin J.G."/>
            <person name="Delaux P.M."/>
            <person name="Dal Grande F."/>
            <person name="Keller J."/>
        </authorList>
    </citation>
    <scope>NUCLEOTIDE SEQUENCE [LARGE SCALE GENOMIC DNA]</scope>
    <source>
        <strain evidence="3 4">SAG 2145</strain>
    </source>
</reference>
<comment type="caution">
    <text evidence="3">The sequence shown here is derived from an EMBL/GenBank/DDBJ whole genome shotgun (WGS) entry which is preliminary data.</text>
</comment>
<dbReference type="SMART" id="SM00580">
    <property type="entry name" value="PUG"/>
    <property type="match status" value="1"/>
</dbReference>
<dbReference type="InterPro" id="IPR009060">
    <property type="entry name" value="UBA-like_sf"/>
</dbReference>
<dbReference type="InterPro" id="IPR036339">
    <property type="entry name" value="PUB-like_dom_sf"/>
</dbReference>
<feature type="compositionally biased region" description="Basic and acidic residues" evidence="1">
    <location>
        <begin position="281"/>
        <end position="290"/>
    </location>
</feature>
<feature type="domain" description="UBA" evidence="2">
    <location>
        <begin position="118"/>
        <end position="159"/>
    </location>
</feature>
<evidence type="ECO:0000313" key="4">
    <source>
        <dbReference type="Proteomes" id="UP001438707"/>
    </source>
</evidence>
<dbReference type="EMBL" id="JALJOS010000004">
    <property type="protein sequence ID" value="KAK9839907.1"/>
    <property type="molecule type" value="Genomic_DNA"/>
</dbReference>
<dbReference type="InterPro" id="IPR057766">
    <property type="entry name" value="Znf-C2H2_OTU1-like_C"/>
</dbReference>
<dbReference type="SUPFAM" id="SSF46934">
    <property type="entry name" value="UBA-like"/>
    <property type="match status" value="1"/>
</dbReference>
<organism evidence="3 4">
    <name type="scientific">Apatococcus lobatus</name>
    <dbReference type="NCBI Taxonomy" id="904363"/>
    <lineage>
        <taxon>Eukaryota</taxon>
        <taxon>Viridiplantae</taxon>
        <taxon>Chlorophyta</taxon>
        <taxon>core chlorophytes</taxon>
        <taxon>Trebouxiophyceae</taxon>
        <taxon>Chlorellales</taxon>
        <taxon>Chlorellaceae</taxon>
        <taxon>Apatococcus</taxon>
    </lineage>
</organism>
<sequence length="423" mass="47394">MAAAPLSLVCRNCNAPLRSVKEAQDHNASTGHADFEESVEAVLSLVCEDCGKPCRNQTEQDLHTKRTGHRKFVDKTSEAMAIDTEQQMAAASEEIKDELQEIAGPSKPQAVQEKVAPEVDPSLRQQIEDMGFSANKATRALHFTGTASLEQAIDWIMKHQDDADVDEPLMVDAAKPKMSPEETKKQIEDLRIKNKAKREKEEAEMRKLREQERIRSGKELQAAERENKMNELKRNVEYRKREKEQDAIARAKIKARLEEDRRERRRKLGLPEELTAEEQELETKKEEAKKASKAAPARVDASPSAAASFAQNLRKILVDQKKQHPNDDAKLRACWTTLLRCIGNVAQHPGEEKYRQLKLSSAAFQSKVASVNGSLQFLNLCGFKQNEAADALHMDAASMKQDLLTVAGAELNSALTNPFFGML</sequence>
<dbReference type="PANTHER" id="PTHR46713:SF1">
    <property type="entry name" value="F13M7.16 PROTEIN"/>
    <property type="match status" value="1"/>
</dbReference>
<dbReference type="InterPro" id="IPR015940">
    <property type="entry name" value="UBA"/>
</dbReference>
<dbReference type="Proteomes" id="UP001438707">
    <property type="component" value="Unassembled WGS sequence"/>
</dbReference>
<dbReference type="Pfam" id="PF24560">
    <property type="entry name" value="zf-C2H2_OTU1_C"/>
    <property type="match status" value="1"/>
</dbReference>
<dbReference type="PROSITE" id="PS00028">
    <property type="entry name" value="ZINC_FINGER_C2H2_1"/>
    <property type="match status" value="1"/>
</dbReference>
<feature type="region of interest" description="Disordered" evidence="1">
    <location>
        <begin position="270"/>
        <end position="305"/>
    </location>
</feature>
<dbReference type="InterPro" id="IPR013087">
    <property type="entry name" value="Znf_C2H2_type"/>
</dbReference>
<protein>
    <recommendedName>
        <fullName evidence="2">UBA domain-containing protein</fullName>
    </recommendedName>
</protein>
<proteinExistence type="predicted"/>
<dbReference type="AlphaFoldDB" id="A0AAW1S1F8"/>
<dbReference type="Pfam" id="PF09409">
    <property type="entry name" value="PUB"/>
    <property type="match status" value="1"/>
</dbReference>
<dbReference type="Pfam" id="PF22562">
    <property type="entry name" value="UBA_7"/>
    <property type="match status" value="1"/>
</dbReference>
<evidence type="ECO:0000256" key="1">
    <source>
        <dbReference type="SAM" id="MobiDB-lite"/>
    </source>
</evidence>
<dbReference type="Gene3D" id="1.10.8.10">
    <property type="entry name" value="DNA helicase RuvA subunit, C-terminal domain"/>
    <property type="match status" value="1"/>
</dbReference>